<comment type="caution">
    <text evidence="2">The sequence shown here is derived from an EMBL/GenBank/DDBJ whole genome shotgun (WGS) entry which is preliminary data.</text>
</comment>
<dbReference type="EMBL" id="JAULUE010002067">
    <property type="protein sequence ID" value="KAK5877008.1"/>
    <property type="molecule type" value="Genomic_DNA"/>
</dbReference>
<proteinExistence type="predicted"/>
<name>A0AAN8B2N9_9TELE</name>
<evidence type="ECO:0000313" key="3">
    <source>
        <dbReference type="Proteomes" id="UP001335648"/>
    </source>
</evidence>
<feature type="region of interest" description="Disordered" evidence="1">
    <location>
        <begin position="1"/>
        <end position="103"/>
    </location>
</feature>
<gene>
    <name evidence="2" type="ORF">CesoFtcFv8_026299</name>
</gene>
<keyword evidence="3" id="KW-1185">Reference proteome</keyword>
<sequence length="118" mass="12723">MHTFQIKNQPRLGTPVRDPRQRPPSGTPRQGHPSGTPVRDPVRDPRQGHPSGTPVRDPPQGHPSGTPVRDTRQGPPSELADGALCWNCSPRPDHGQAGEDGWKQEHVVSQGLKDAGSS</sequence>
<dbReference type="Proteomes" id="UP001335648">
    <property type="component" value="Unassembled WGS sequence"/>
</dbReference>
<dbReference type="AlphaFoldDB" id="A0AAN8B2N9"/>
<organism evidence="2 3">
    <name type="scientific">Champsocephalus esox</name>
    <name type="common">pike icefish</name>
    <dbReference type="NCBI Taxonomy" id="159716"/>
    <lineage>
        <taxon>Eukaryota</taxon>
        <taxon>Metazoa</taxon>
        <taxon>Chordata</taxon>
        <taxon>Craniata</taxon>
        <taxon>Vertebrata</taxon>
        <taxon>Euteleostomi</taxon>
        <taxon>Actinopterygii</taxon>
        <taxon>Neopterygii</taxon>
        <taxon>Teleostei</taxon>
        <taxon>Neoteleostei</taxon>
        <taxon>Acanthomorphata</taxon>
        <taxon>Eupercaria</taxon>
        <taxon>Perciformes</taxon>
        <taxon>Notothenioidei</taxon>
        <taxon>Channichthyidae</taxon>
        <taxon>Champsocephalus</taxon>
    </lineage>
</organism>
<evidence type="ECO:0000256" key="1">
    <source>
        <dbReference type="SAM" id="MobiDB-lite"/>
    </source>
</evidence>
<protein>
    <submittedName>
        <fullName evidence="2">Uncharacterized protein</fullName>
    </submittedName>
</protein>
<evidence type="ECO:0000313" key="2">
    <source>
        <dbReference type="EMBL" id="KAK5877008.1"/>
    </source>
</evidence>
<accession>A0AAN8B2N9</accession>
<feature type="compositionally biased region" description="Basic and acidic residues" evidence="1">
    <location>
        <begin position="91"/>
        <end position="103"/>
    </location>
</feature>
<reference evidence="2 3" key="1">
    <citation type="journal article" date="2023" name="Mol. Biol. Evol.">
        <title>Genomics of Secondarily Temperate Adaptation in the Only Non-Antarctic Icefish.</title>
        <authorList>
            <person name="Rivera-Colon A.G."/>
            <person name="Rayamajhi N."/>
            <person name="Minhas B.F."/>
            <person name="Madrigal G."/>
            <person name="Bilyk K.T."/>
            <person name="Yoon V."/>
            <person name="Hune M."/>
            <person name="Gregory S."/>
            <person name="Cheng C.H.C."/>
            <person name="Catchen J.M."/>
        </authorList>
    </citation>
    <scope>NUCLEOTIDE SEQUENCE [LARGE SCALE GENOMIC DNA]</scope>
    <source>
        <strain evidence="2">JC2023a</strain>
    </source>
</reference>